<comment type="caution">
    <text evidence="1">The sequence shown here is derived from an EMBL/GenBank/DDBJ whole genome shotgun (WGS) entry which is preliminary data.</text>
</comment>
<dbReference type="Proteomes" id="UP000176650">
    <property type="component" value="Unassembled WGS sequence"/>
</dbReference>
<evidence type="ECO:0000313" key="2">
    <source>
        <dbReference type="Proteomes" id="UP000176650"/>
    </source>
</evidence>
<name>A0A1F5BUJ0_9BACT</name>
<reference evidence="1 2" key="1">
    <citation type="journal article" date="2016" name="Nat. Commun.">
        <title>Thousands of microbial genomes shed light on interconnected biogeochemical processes in an aquifer system.</title>
        <authorList>
            <person name="Anantharaman K."/>
            <person name="Brown C.T."/>
            <person name="Hug L.A."/>
            <person name="Sharon I."/>
            <person name="Castelle C.J."/>
            <person name="Probst A.J."/>
            <person name="Thomas B.C."/>
            <person name="Singh A."/>
            <person name="Wilkins M.J."/>
            <person name="Karaoz U."/>
            <person name="Brodie E.L."/>
            <person name="Williams K.H."/>
            <person name="Hubbard S.S."/>
            <person name="Banfield J.F."/>
        </authorList>
    </citation>
    <scope>NUCLEOTIDE SEQUENCE [LARGE SCALE GENOMIC DNA]</scope>
</reference>
<accession>A0A1F5BUJ0</accession>
<sequence length="151" mass="14976">MRNAEYMGKQFSLKGLALAATVFAFVAVGSSLFFAQGAEAANRYRVGTGDWNTTASWSATSGGASGASVPGSADLAIFEATSTASMTLDATVNVLGVRIDSGYTGTITQNTGIAVTVGTTGWTQAGGSFSGGNSAITVSGAFALNGAAPLL</sequence>
<dbReference type="AlphaFoldDB" id="A0A1F5BUJ0"/>
<protein>
    <recommendedName>
        <fullName evidence="3">G8 domain-containing protein</fullName>
    </recommendedName>
</protein>
<organism evidence="1 2">
    <name type="scientific">Candidatus Azambacteria bacterium RIFCSPLOWO2_01_FULL_46_25</name>
    <dbReference type="NCBI Taxonomy" id="1797298"/>
    <lineage>
        <taxon>Bacteria</taxon>
        <taxon>Candidatus Azamiibacteriota</taxon>
    </lineage>
</organism>
<evidence type="ECO:0000313" key="1">
    <source>
        <dbReference type="EMBL" id="OGD34286.1"/>
    </source>
</evidence>
<dbReference type="STRING" id="1797298.A2988_02015"/>
<proteinExistence type="predicted"/>
<gene>
    <name evidence="1" type="ORF">A2988_02015</name>
</gene>
<evidence type="ECO:0008006" key="3">
    <source>
        <dbReference type="Google" id="ProtNLM"/>
    </source>
</evidence>
<dbReference type="EMBL" id="MEYS01000001">
    <property type="protein sequence ID" value="OGD34286.1"/>
    <property type="molecule type" value="Genomic_DNA"/>
</dbReference>